<dbReference type="Proteomes" id="UP001596055">
    <property type="component" value="Unassembled WGS sequence"/>
</dbReference>
<evidence type="ECO:0000313" key="2">
    <source>
        <dbReference type="EMBL" id="MFC5543867.1"/>
    </source>
</evidence>
<keyword evidence="1" id="KW-0732">Signal</keyword>
<evidence type="ECO:0000313" key="3">
    <source>
        <dbReference type="Proteomes" id="UP001596055"/>
    </source>
</evidence>
<evidence type="ECO:0000256" key="1">
    <source>
        <dbReference type="SAM" id="SignalP"/>
    </source>
</evidence>
<comment type="caution">
    <text evidence="2">The sequence shown here is derived from an EMBL/GenBank/DDBJ whole genome shotgun (WGS) entry which is preliminary data.</text>
</comment>
<dbReference type="EMBL" id="JBHSNL010000001">
    <property type="protein sequence ID" value="MFC5543867.1"/>
    <property type="molecule type" value="Genomic_DNA"/>
</dbReference>
<gene>
    <name evidence="2" type="ORF">ACFPQA_02270</name>
</gene>
<accession>A0ABW0RGH1</accession>
<dbReference type="RefSeq" id="WP_248157932.1">
    <property type="nucleotide sequence ID" value="NZ_JAKZAJ010000003.1"/>
</dbReference>
<sequence length="245" mass="27957">MHRLPAVVAVALMITLPLPGLAETFEFTGNATSESGRSLYAEHHQMAGDCREGVFHPKTDQVRYLQDGDEFARKTLAYDRSPRLPSVDFRQPRFKESLVINYPRADRTRIQWHAPSGEERTWTIDTPEDLVVDAGFDNLVRENWARLKAGNQVTFRFLAPTRGDHYGFVLEPDDHPDINADLEVTIRPTGMLLGFLVDPIGLGYDRKGALTDYVGLTNIRKNSDENFRAHIRYSVTRWPECELTR</sequence>
<reference evidence="3" key="1">
    <citation type="journal article" date="2019" name="Int. J. Syst. Evol. Microbiol.">
        <title>The Global Catalogue of Microorganisms (GCM) 10K type strain sequencing project: providing services to taxonomists for standard genome sequencing and annotation.</title>
        <authorList>
            <consortium name="The Broad Institute Genomics Platform"/>
            <consortium name="The Broad Institute Genome Sequencing Center for Infectious Disease"/>
            <person name="Wu L."/>
            <person name="Ma J."/>
        </authorList>
    </citation>
    <scope>NUCLEOTIDE SEQUENCE [LARGE SCALE GENOMIC DNA]</scope>
    <source>
        <strain evidence="3">CGMCC 4.1799</strain>
    </source>
</reference>
<feature type="chain" id="PRO_5045102921" evidence="1">
    <location>
        <begin position="23"/>
        <end position="245"/>
    </location>
</feature>
<organism evidence="2 3">
    <name type="scientific">Marinobacter koreensis</name>
    <dbReference type="NCBI Taxonomy" id="335974"/>
    <lineage>
        <taxon>Bacteria</taxon>
        <taxon>Pseudomonadati</taxon>
        <taxon>Pseudomonadota</taxon>
        <taxon>Gammaproteobacteria</taxon>
        <taxon>Pseudomonadales</taxon>
        <taxon>Marinobacteraceae</taxon>
        <taxon>Marinobacter</taxon>
    </lineage>
</organism>
<proteinExistence type="predicted"/>
<feature type="signal peptide" evidence="1">
    <location>
        <begin position="1"/>
        <end position="22"/>
    </location>
</feature>
<protein>
    <submittedName>
        <fullName evidence="2">Uncharacterized protein</fullName>
    </submittedName>
</protein>
<name>A0ABW0RGH1_9GAMM</name>
<keyword evidence="3" id="KW-1185">Reference proteome</keyword>